<keyword evidence="4" id="KW-0067">ATP-binding</keyword>
<evidence type="ECO:0000313" key="10">
    <source>
        <dbReference type="Proteomes" id="UP001371224"/>
    </source>
</evidence>
<organism evidence="9 10">
    <name type="scientific">Microbacterium bandirmense</name>
    <dbReference type="NCBI Taxonomy" id="3122050"/>
    <lineage>
        <taxon>Bacteria</taxon>
        <taxon>Bacillati</taxon>
        <taxon>Actinomycetota</taxon>
        <taxon>Actinomycetes</taxon>
        <taxon>Micrococcales</taxon>
        <taxon>Microbacteriaceae</taxon>
        <taxon>Microbacterium</taxon>
    </lineage>
</organism>
<protein>
    <submittedName>
        <fullName evidence="9">Glutamine synthetase family protein</fullName>
        <ecNumber evidence="9">6.3.1.-</ecNumber>
    </submittedName>
</protein>
<sequence>MAAPPRSPADVPSRTEDMHTTPQSDELIFIATTDIAARTKGRSMRLADFDERTSLGWVPANLGIGSLGHIVDDIPYGSSGDLRLKPDQSSHARVDGIPGRPALNVVFADLVNTDGSPWESCPRTFLRDTVDELREVFGITTRCSFEHEFMDVSASGDHHPFSLQAFRRAEPLGSELMSVLHRAGLEPETWLPEYGRHQYEITVAPTDPVGAADRAILVRDIVYDLFEAHGREASFAPVVAPGESGNGVHVHFGLDDADGNTLVYDPSRPGRLSELAGSFAAGIIKYGPAMAALFAPLATSYLRLAPHHWSTARAFLGLQNREALLRICPTNEIDGKDPSRQLHFEFRGGDIGANPWILLGMILRAGMQGLREGLEAPEVVEGELDLDGRHAHLAKLPRDLEQALEMLRADEVVSGWFSPAFLATFDAIKRDEFASVQARSLAEQCEVYTRVY</sequence>
<keyword evidence="10" id="KW-1185">Reference proteome</keyword>
<dbReference type="SMART" id="SM01230">
    <property type="entry name" value="Gln-synt_C"/>
    <property type="match status" value="1"/>
</dbReference>
<dbReference type="Pfam" id="PF00120">
    <property type="entry name" value="Gln-synt_C"/>
    <property type="match status" value="1"/>
</dbReference>
<feature type="region of interest" description="Disordered" evidence="7">
    <location>
        <begin position="1"/>
        <end position="24"/>
    </location>
</feature>
<dbReference type="GO" id="GO:0016874">
    <property type="term" value="F:ligase activity"/>
    <property type="evidence" value="ECO:0007669"/>
    <property type="project" value="UniProtKB-KW"/>
</dbReference>
<comment type="similarity">
    <text evidence="1 5 6">Belongs to the glutamine synthetase family.</text>
</comment>
<evidence type="ECO:0000256" key="7">
    <source>
        <dbReference type="SAM" id="MobiDB-lite"/>
    </source>
</evidence>
<dbReference type="Proteomes" id="UP001371224">
    <property type="component" value="Unassembled WGS sequence"/>
</dbReference>
<dbReference type="EMBL" id="JBBDGM010000007">
    <property type="protein sequence ID" value="MEJ1088752.1"/>
    <property type="molecule type" value="Genomic_DNA"/>
</dbReference>
<dbReference type="EC" id="6.3.1.-" evidence="9"/>
<dbReference type="PANTHER" id="PTHR43785">
    <property type="entry name" value="GAMMA-GLUTAMYLPUTRESCINE SYNTHETASE"/>
    <property type="match status" value="1"/>
</dbReference>
<dbReference type="Pfam" id="PF16952">
    <property type="entry name" value="Gln-synt_N_2"/>
    <property type="match status" value="1"/>
</dbReference>
<keyword evidence="2 9" id="KW-0436">Ligase</keyword>
<accession>A0ABU8LEJ0</accession>
<dbReference type="Gene3D" id="3.30.590.10">
    <property type="entry name" value="Glutamine synthetase/guanido kinase, catalytic domain"/>
    <property type="match status" value="1"/>
</dbReference>
<keyword evidence="3" id="KW-0547">Nucleotide-binding</keyword>
<evidence type="ECO:0000256" key="2">
    <source>
        <dbReference type="ARBA" id="ARBA00022598"/>
    </source>
</evidence>
<dbReference type="PANTHER" id="PTHR43785:SF12">
    <property type="entry name" value="TYPE-1 GLUTAMINE SYNTHETASE 2"/>
    <property type="match status" value="1"/>
</dbReference>
<evidence type="ECO:0000313" key="9">
    <source>
        <dbReference type="EMBL" id="MEJ1088752.1"/>
    </source>
</evidence>
<evidence type="ECO:0000256" key="6">
    <source>
        <dbReference type="RuleBase" id="RU000384"/>
    </source>
</evidence>
<name>A0ABU8LEJ0_9MICO</name>
<comment type="caution">
    <text evidence="9">The sequence shown here is derived from an EMBL/GenBank/DDBJ whole genome shotgun (WGS) entry which is preliminary data.</text>
</comment>
<dbReference type="PROSITE" id="PS51987">
    <property type="entry name" value="GS_CATALYTIC"/>
    <property type="match status" value="1"/>
</dbReference>
<gene>
    <name evidence="9" type="ORF">WDU99_10525</name>
</gene>
<dbReference type="RefSeq" id="WP_337332407.1">
    <property type="nucleotide sequence ID" value="NZ_JBBDGM010000007.1"/>
</dbReference>
<dbReference type="Gene3D" id="3.10.20.70">
    <property type="entry name" value="Glutamine synthetase, N-terminal domain"/>
    <property type="match status" value="1"/>
</dbReference>
<evidence type="ECO:0000256" key="1">
    <source>
        <dbReference type="ARBA" id="ARBA00009897"/>
    </source>
</evidence>
<proteinExistence type="inferred from homology"/>
<reference evidence="9 10" key="1">
    <citation type="submission" date="2024-02" db="EMBL/GenBank/DDBJ databases">
        <authorList>
            <person name="Saticioglu I.B."/>
        </authorList>
    </citation>
    <scope>NUCLEOTIDE SEQUENCE [LARGE SCALE GENOMIC DNA]</scope>
    <source>
        <strain evidence="9 10">Mu-80</strain>
    </source>
</reference>
<evidence type="ECO:0000259" key="8">
    <source>
        <dbReference type="PROSITE" id="PS51987"/>
    </source>
</evidence>
<dbReference type="InterPro" id="IPR014746">
    <property type="entry name" value="Gln_synth/guanido_kin_cat_dom"/>
</dbReference>
<dbReference type="SUPFAM" id="SSF55931">
    <property type="entry name" value="Glutamine synthetase/guanido kinase"/>
    <property type="match status" value="1"/>
</dbReference>
<evidence type="ECO:0000256" key="3">
    <source>
        <dbReference type="ARBA" id="ARBA00022741"/>
    </source>
</evidence>
<dbReference type="InterPro" id="IPR008147">
    <property type="entry name" value="Gln_synt_N"/>
</dbReference>
<evidence type="ECO:0000256" key="4">
    <source>
        <dbReference type="ARBA" id="ARBA00022840"/>
    </source>
</evidence>
<feature type="domain" description="GS catalytic" evidence="8">
    <location>
        <begin position="122"/>
        <end position="452"/>
    </location>
</feature>
<evidence type="ECO:0000256" key="5">
    <source>
        <dbReference type="PROSITE-ProRule" id="PRU01331"/>
    </source>
</evidence>
<dbReference type="InterPro" id="IPR036651">
    <property type="entry name" value="Gln_synt_N_sf"/>
</dbReference>
<dbReference type="InterPro" id="IPR008146">
    <property type="entry name" value="Gln_synth_cat_dom"/>
</dbReference>